<dbReference type="Pfam" id="PF00550">
    <property type="entry name" value="PP-binding"/>
    <property type="match status" value="1"/>
</dbReference>
<dbReference type="InterPro" id="IPR020845">
    <property type="entry name" value="AMP-binding_CS"/>
</dbReference>
<gene>
    <name evidence="9" type="ORF">RQP53_00475</name>
</gene>
<dbReference type="InterPro" id="IPR042099">
    <property type="entry name" value="ANL_N_sf"/>
</dbReference>
<comment type="similarity">
    <text evidence="1">Belongs to the ATP-dependent AMP-binding enzyme family.</text>
</comment>
<dbReference type="Proteomes" id="UP001246372">
    <property type="component" value="Unassembled WGS sequence"/>
</dbReference>
<dbReference type="Gene3D" id="1.10.1200.10">
    <property type="entry name" value="ACP-like"/>
    <property type="match status" value="1"/>
</dbReference>
<dbReference type="SUPFAM" id="SSF56801">
    <property type="entry name" value="Acetyl-CoA synthetase-like"/>
    <property type="match status" value="1"/>
</dbReference>
<evidence type="ECO:0000256" key="3">
    <source>
        <dbReference type="ARBA" id="ARBA00022553"/>
    </source>
</evidence>
<feature type="region of interest" description="Disordered" evidence="7">
    <location>
        <begin position="1"/>
        <end position="27"/>
    </location>
</feature>
<evidence type="ECO:0000256" key="4">
    <source>
        <dbReference type="ARBA" id="ARBA00022598"/>
    </source>
</evidence>
<feature type="compositionally biased region" description="Basic and acidic residues" evidence="7">
    <location>
        <begin position="1"/>
        <end position="11"/>
    </location>
</feature>
<name>A0ABU3P590_9BURK</name>
<dbReference type="InterPro" id="IPR009081">
    <property type="entry name" value="PP-bd_ACP"/>
</dbReference>
<reference evidence="9" key="1">
    <citation type="submission" date="2023-09" db="EMBL/GenBank/DDBJ databases">
        <title>Paucibacter sp. APW11 Genome sequencing and assembly.</title>
        <authorList>
            <person name="Kim I."/>
        </authorList>
    </citation>
    <scope>NUCLEOTIDE SEQUENCE</scope>
    <source>
        <strain evidence="9">APW11</strain>
    </source>
</reference>
<dbReference type="Pfam" id="PF23024">
    <property type="entry name" value="AMP-dom_DIP2-like"/>
    <property type="match status" value="1"/>
</dbReference>
<dbReference type="InterPro" id="IPR025110">
    <property type="entry name" value="AMP-bd_C"/>
</dbReference>
<keyword evidence="5" id="KW-0276">Fatty acid metabolism</keyword>
<evidence type="ECO:0000256" key="7">
    <source>
        <dbReference type="SAM" id="MobiDB-lite"/>
    </source>
</evidence>
<dbReference type="PROSITE" id="PS00455">
    <property type="entry name" value="AMP_BINDING"/>
    <property type="match status" value="1"/>
</dbReference>
<evidence type="ECO:0000313" key="9">
    <source>
        <dbReference type="EMBL" id="MDT8997743.1"/>
    </source>
</evidence>
<dbReference type="Pfam" id="PF00501">
    <property type="entry name" value="AMP-binding"/>
    <property type="match status" value="1"/>
</dbReference>
<feature type="compositionally biased region" description="Low complexity" evidence="7">
    <location>
        <begin position="14"/>
        <end position="27"/>
    </location>
</feature>
<dbReference type="EMBL" id="JAVXZY010000001">
    <property type="protein sequence ID" value="MDT8997743.1"/>
    <property type="molecule type" value="Genomic_DNA"/>
</dbReference>
<dbReference type="PANTHER" id="PTHR22754:SF32">
    <property type="entry name" value="DISCO-INTERACTING PROTEIN 2"/>
    <property type="match status" value="1"/>
</dbReference>
<dbReference type="InterPro" id="IPR045851">
    <property type="entry name" value="AMP-bd_C_sf"/>
</dbReference>
<comment type="caution">
    <text evidence="9">The sequence shown here is derived from an EMBL/GenBank/DDBJ whole genome shotgun (WGS) entry which is preliminary data.</text>
</comment>
<dbReference type="PANTHER" id="PTHR22754">
    <property type="entry name" value="DISCO-INTERACTING PROTEIN 2 DIP2 -RELATED"/>
    <property type="match status" value="1"/>
</dbReference>
<dbReference type="InterPro" id="IPR000873">
    <property type="entry name" value="AMP-dep_synth/lig_dom"/>
</dbReference>
<keyword evidence="6" id="KW-0443">Lipid metabolism</keyword>
<keyword evidence="4" id="KW-0436">Ligase</keyword>
<keyword evidence="10" id="KW-1185">Reference proteome</keyword>
<dbReference type="CDD" id="cd05931">
    <property type="entry name" value="FAAL"/>
    <property type="match status" value="1"/>
</dbReference>
<organism evidence="9 10">
    <name type="scientific">Roseateles aquae</name>
    <dbReference type="NCBI Taxonomy" id="3077235"/>
    <lineage>
        <taxon>Bacteria</taxon>
        <taxon>Pseudomonadati</taxon>
        <taxon>Pseudomonadota</taxon>
        <taxon>Betaproteobacteria</taxon>
        <taxon>Burkholderiales</taxon>
        <taxon>Sphaerotilaceae</taxon>
        <taxon>Roseateles</taxon>
    </lineage>
</organism>
<evidence type="ECO:0000256" key="2">
    <source>
        <dbReference type="ARBA" id="ARBA00022450"/>
    </source>
</evidence>
<evidence type="ECO:0000256" key="1">
    <source>
        <dbReference type="ARBA" id="ARBA00006432"/>
    </source>
</evidence>
<dbReference type="Gene3D" id="3.30.300.30">
    <property type="match status" value="1"/>
</dbReference>
<keyword evidence="2" id="KW-0596">Phosphopantetheine</keyword>
<sequence length="710" mass="77850">MSRSALLDRPEFSGAKPLGAPAAGPAAGTSGHDLAGSFLETLRLNAAADPDGMVYRFMSVGGEQESLSNRALAQWIGRYAGAIRAMHNSSAEEPSKIVLLLPQGKDFVAAFFACIAAEAIAVPSFPPKNQAQADRLKLVLMDLAECIVLADRDCLLNEVAELRKDPELARVSWIDIEELAQAPVKPLHEFSARPEAIAMLQYTSGSTGVPRGVMVSNRNMVENSELIKQAFGHQRPDRRSVIWLPPYHDMGLIGGVLQAVHAAYPALLMPTSLFVRHPLRWLKAIEEFRGTSSGGPNFAFQMCVDSVRERDLARLDLSSWDIAFCGAEPISHETMVAFSRKFAAAGFRPSAIYPCYGMAETTLMVSGKHYLEDMRSLYVDAHALAHGHVSLSRAEAPGSRALVSCGAVHPSLDLRIVDPQLGIERAQREIGELWVSGPSVTQGYWNHVEKTLQTFDQPLAGRAQRYLRTGDLGFIEQGQLYVTGRIKEVLIVRGANHYPQDIEQECALACPEFVNCRAGAFAVPGLAHEQVVIALEVPRVPIEHDQIAQRINKRLVEKFGIHADVILFVPRKTIKTTTSGKLQRLALRNDYLSNKLPNYHVWQQAPTAPEPAALTPFSAASVEDVLQWITQRIATITRLEPGRIHPDDSFADLALDSVASLEIVSELDHQHGIGVAPEALYTHNTPMLLATEIFKLAQAMLPTTQESRSC</sequence>
<accession>A0ABU3P590</accession>
<evidence type="ECO:0000313" key="10">
    <source>
        <dbReference type="Proteomes" id="UP001246372"/>
    </source>
</evidence>
<feature type="domain" description="Carrier" evidence="8">
    <location>
        <begin position="620"/>
        <end position="697"/>
    </location>
</feature>
<dbReference type="PROSITE" id="PS50075">
    <property type="entry name" value="CARRIER"/>
    <property type="match status" value="1"/>
</dbReference>
<evidence type="ECO:0000259" key="8">
    <source>
        <dbReference type="PROSITE" id="PS50075"/>
    </source>
</evidence>
<proteinExistence type="inferred from homology"/>
<dbReference type="SMART" id="SM00823">
    <property type="entry name" value="PKS_PP"/>
    <property type="match status" value="1"/>
</dbReference>
<keyword evidence="3" id="KW-0597">Phosphoprotein</keyword>
<dbReference type="SMART" id="SM01294">
    <property type="entry name" value="PKS_PP_betabranch"/>
    <property type="match status" value="1"/>
</dbReference>
<evidence type="ECO:0000256" key="5">
    <source>
        <dbReference type="ARBA" id="ARBA00022832"/>
    </source>
</evidence>
<dbReference type="Gene3D" id="3.40.50.12780">
    <property type="entry name" value="N-terminal domain of ligase-like"/>
    <property type="match status" value="1"/>
</dbReference>
<dbReference type="RefSeq" id="WP_315647964.1">
    <property type="nucleotide sequence ID" value="NZ_JAVXZY010000001.1"/>
</dbReference>
<evidence type="ECO:0000256" key="6">
    <source>
        <dbReference type="ARBA" id="ARBA00023098"/>
    </source>
</evidence>
<protein>
    <submittedName>
        <fullName evidence="9">AMP-binding protein</fullName>
    </submittedName>
</protein>
<dbReference type="InterPro" id="IPR020806">
    <property type="entry name" value="PKS_PP-bd"/>
</dbReference>
<dbReference type="InterPro" id="IPR036736">
    <property type="entry name" value="ACP-like_sf"/>
</dbReference>
<dbReference type="SUPFAM" id="SSF47336">
    <property type="entry name" value="ACP-like"/>
    <property type="match status" value="1"/>
</dbReference>
<dbReference type="InterPro" id="IPR040097">
    <property type="entry name" value="FAAL/FAAC"/>
</dbReference>